<keyword evidence="5 10" id="KW-0479">Metal-binding</keyword>
<evidence type="ECO:0000313" key="13">
    <source>
        <dbReference type="EMBL" id="TCL42391.1"/>
    </source>
</evidence>
<dbReference type="InterPro" id="IPR003374">
    <property type="entry name" value="ApbE-like_sf"/>
</dbReference>
<comment type="catalytic activity">
    <reaction evidence="9 10 12">
        <text>L-threonyl-[protein] + FAD = FMN-L-threonyl-[protein] + AMP + H(+)</text>
        <dbReference type="Rhea" id="RHEA:36847"/>
        <dbReference type="Rhea" id="RHEA-COMP:11060"/>
        <dbReference type="Rhea" id="RHEA-COMP:11061"/>
        <dbReference type="ChEBI" id="CHEBI:15378"/>
        <dbReference type="ChEBI" id="CHEBI:30013"/>
        <dbReference type="ChEBI" id="CHEBI:57692"/>
        <dbReference type="ChEBI" id="CHEBI:74257"/>
        <dbReference type="ChEBI" id="CHEBI:456215"/>
        <dbReference type="EC" id="2.7.1.180"/>
    </reaction>
</comment>
<evidence type="ECO:0000256" key="11">
    <source>
        <dbReference type="PIRSR" id="PIRSR006268-2"/>
    </source>
</evidence>
<dbReference type="GO" id="GO:0016740">
    <property type="term" value="F:transferase activity"/>
    <property type="evidence" value="ECO:0007669"/>
    <property type="project" value="UniProtKB-UniRule"/>
</dbReference>
<dbReference type="PANTHER" id="PTHR30040">
    <property type="entry name" value="THIAMINE BIOSYNTHESIS LIPOPROTEIN APBE"/>
    <property type="match status" value="1"/>
</dbReference>
<keyword evidence="12" id="KW-0997">Cell inner membrane</keyword>
<dbReference type="PANTHER" id="PTHR30040:SF2">
    <property type="entry name" value="FAD:PROTEIN FMN TRANSFERASE"/>
    <property type="match status" value="1"/>
</dbReference>
<dbReference type="Pfam" id="PF02424">
    <property type="entry name" value="ApbE"/>
    <property type="match status" value="1"/>
</dbReference>
<dbReference type="PROSITE" id="PS51257">
    <property type="entry name" value="PROKAR_LIPOPROTEIN"/>
    <property type="match status" value="1"/>
</dbReference>
<keyword evidence="12" id="KW-0472">Membrane</keyword>
<dbReference type="Gene3D" id="3.10.520.10">
    <property type="entry name" value="ApbE-like domains"/>
    <property type="match status" value="1"/>
</dbReference>
<dbReference type="SUPFAM" id="SSF143631">
    <property type="entry name" value="ApbE-like"/>
    <property type="match status" value="1"/>
</dbReference>
<evidence type="ECO:0000256" key="8">
    <source>
        <dbReference type="ARBA" id="ARBA00031306"/>
    </source>
</evidence>
<feature type="binding site" evidence="11">
    <location>
        <position position="309"/>
    </location>
    <ligand>
        <name>Mg(2+)</name>
        <dbReference type="ChEBI" id="CHEBI:18420"/>
    </ligand>
</feature>
<dbReference type="EC" id="2.7.1.180" evidence="1 10"/>
<comment type="similarity">
    <text evidence="10 12">Belongs to the ApbE family.</text>
</comment>
<evidence type="ECO:0000256" key="7">
    <source>
        <dbReference type="ARBA" id="ARBA00022842"/>
    </source>
</evidence>
<keyword evidence="3 10" id="KW-0285">Flavoprotein</keyword>
<evidence type="ECO:0000256" key="12">
    <source>
        <dbReference type="RuleBase" id="RU363002"/>
    </source>
</evidence>
<comment type="function">
    <text evidence="12">Flavin transferase that catalyzes the transfer of the FMN moiety of FAD and its covalent binding to the hydroxyl group of a threonine residue in a target flavoprotein.</text>
</comment>
<proteinExistence type="inferred from homology"/>
<dbReference type="AlphaFoldDB" id="A0A9X8Y7L0"/>
<dbReference type="GO" id="GO:0005886">
    <property type="term" value="C:plasma membrane"/>
    <property type="evidence" value="ECO:0007669"/>
    <property type="project" value="UniProtKB-SubCell"/>
</dbReference>
<dbReference type="InterPro" id="IPR024932">
    <property type="entry name" value="ApbE"/>
</dbReference>
<comment type="subcellular location">
    <subcellularLocation>
        <location evidence="12">Cell inner membrane</location>
        <topology evidence="12">Lipid-anchor</topology>
        <orientation evidence="12">Periplasmic side</orientation>
    </subcellularLocation>
</comment>
<organism evidence="13 14">
    <name type="scientific">Harryflintia acetispora</name>
    <dbReference type="NCBI Taxonomy" id="1849041"/>
    <lineage>
        <taxon>Bacteria</taxon>
        <taxon>Bacillati</taxon>
        <taxon>Bacillota</taxon>
        <taxon>Clostridia</taxon>
        <taxon>Eubacteriales</taxon>
        <taxon>Oscillospiraceae</taxon>
        <taxon>Harryflintia</taxon>
    </lineage>
</organism>
<comment type="caution">
    <text evidence="13">The sequence shown here is derived from an EMBL/GenBank/DDBJ whole genome shotgun (WGS) entry which is preliminary data.</text>
</comment>
<evidence type="ECO:0000256" key="10">
    <source>
        <dbReference type="PIRNR" id="PIRNR006268"/>
    </source>
</evidence>
<sequence>MEARAVKQGGRLAPRLFSCCLALSLALGGCGAREQRFQAQFLGPFDTVTTVVGYTKQKERFQEQVQFLHDELEQYHRLYDIYHDYEGVVNLKTLNDHAGQGPLSVDRRIIGLLRCAKEMEALTSGKVNVALGSVLSLWHGCREQALSDPLSARLPDDRALRGAAGHCDLSKVMIDEAAGTVAILDPGLRLDVGAIAKGYALREVCAQLEEQGADQLLISLGGNVCAIGGMDRARTPFSVGLLDPQSGDEQRYLLTLGLQDCTVATSGDYQRYFTLDGVRYCHIIDPQTLYPARHCQSVSVLARDPALCDALSTALFCLSPEEGLALIESLPGVEAFWLLPGGGRRQSSGFSAAVLEGESLLP</sequence>
<evidence type="ECO:0000256" key="5">
    <source>
        <dbReference type="ARBA" id="ARBA00022723"/>
    </source>
</evidence>
<feature type="binding site" evidence="11">
    <location>
        <position position="194"/>
    </location>
    <ligand>
        <name>Mg(2+)</name>
        <dbReference type="ChEBI" id="CHEBI:18420"/>
    </ligand>
</feature>
<dbReference type="RefSeq" id="WP_132084943.1">
    <property type="nucleotide sequence ID" value="NZ_SLUK01000010.1"/>
</dbReference>
<evidence type="ECO:0000256" key="4">
    <source>
        <dbReference type="ARBA" id="ARBA00022679"/>
    </source>
</evidence>
<evidence type="ECO:0000256" key="6">
    <source>
        <dbReference type="ARBA" id="ARBA00022827"/>
    </source>
</evidence>
<keyword evidence="4 10" id="KW-0808">Transferase</keyword>
<keyword evidence="12" id="KW-1003">Cell membrane</keyword>
<dbReference type="GO" id="GO:0046872">
    <property type="term" value="F:metal ion binding"/>
    <property type="evidence" value="ECO:0007669"/>
    <property type="project" value="UniProtKB-UniRule"/>
</dbReference>
<dbReference type="Proteomes" id="UP000294682">
    <property type="component" value="Unassembled WGS sequence"/>
</dbReference>
<gene>
    <name evidence="13" type="ORF">EDD78_11015</name>
</gene>
<keyword evidence="6 10" id="KW-0274">FAD</keyword>
<evidence type="ECO:0000256" key="9">
    <source>
        <dbReference type="ARBA" id="ARBA00048540"/>
    </source>
</evidence>
<evidence type="ECO:0000256" key="1">
    <source>
        <dbReference type="ARBA" id="ARBA00011955"/>
    </source>
</evidence>
<dbReference type="EMBL" id="SLUK01000010">
    <property type="protein sequence ID" value="TCL42391.1"/>
    <property type="molecule type" value="Genomic_DNA"/>
</dbReference>
<name>A0A9X8Y7L0_9FIRM</name>
<protein>
    <recommendedName>
        <fullName evidence="2 10">FAD:protein FMN transferase</fullName>
        <ecNumber evidence="1 10">2.7.1.180</ecNumber>
    </recommendedName>
    <alternativeName>
        <fullName evidence="8 10">Flavin transferase</fullName>
    </alternativeName>
</protein>
<evidence type="ECO:0000256" key="3">
    <source>
        <dbReference type="ARBA" id="ARBA00022630"/>
    </source>
</evidence>
<keyword evidence="12 13" id="KW-0449">Lipoprotein</keyword>
<evidence type="ECO:0000313" key="14">
    <source>
        <dbReference type="Proteomes" id="UP000294682"/>
    </source>
</evidence>
<comment type="cofactor">
    <cofactor evidence="11">
        <name>Mg(2+)</name>
        <dbReference type="ChEBI" id="CHEBI:18420"/>
    </cofactor>
    <cofactor evidence="11">
        <name>Mn(2+)</name>
        <dbReference type="ChEBI" id="CHEBI:29035"/>
    </cofactor>
    <text evidence="11">Magnesium. Can also use manganese.</text>
</comment>
<reference evidence="13 14" key="1">
    <citation type="submission" date="2019-03" db="EMBL/GenBank/DDBJ databases">
        <title>Genomic Encyclopedia of Type Strains, Phase IV (KMG-IV): sequencing the most valuable type-strain genomes for metagenomic binning, comparative biology and taxonomic classification.</title>
        <authorList>
            <person name="Goeker M."/>
        </authorList>
    </citation>
    <scope>NUCLEOTIDE SEQUENCE [LARGE SCALE GENOMIC DNA]</scope>
    <source>
        <strain evidence="13 14">DSM 100433</strain>
    </source>
</reference>
<keyword evidence="7 10" id="KW-0460">Magnesium</keyword>
<accession>A0A9X8Y7L0</accession>
<dbReference type="PIRSF" id="PIRSF006268">
    <property type="entry name" value="ApbE"/>
    <property type="match status" value="1"/>
</dbReference>
<feature type="binding site" evidence="11">
    <location>
        <position position="313"/>
    </location>
    <ligand>
        <name>Mg(2+)</name>
        <dbReference type="ChEBI" id="CHEBI:18420"/>
    </ligand>
</feature>
<evidence type="ECO:0000256" key="2">
    <source>
        <dbReference type="ARBA" id="ARBA00016337"/>
    </source>
</evidence>
<keyword evidence="14" id="KW-1185">Reference proteome</keyword>